<organism evidence="2 3">
    <name type="scientific">Kribbella hippodromi</name>
    <dbReference type="NCBI Taxonomy" id="434347"/>
    <lineage>
        <taxon>Bacteria</taxon>
        <taxon>Bacillati</taxon>
        <taxon>Actinomycetota</taxon>
        <taxon>Actinomycetes</taxon>
        <taxon>Propionibacteriales</taxon>
        <taxon>Kribbellaceae</taxon>
        <taxon>Kribbella</taxon>
    </lineage>
</organism>
<dbReference type="Pfam" id="PF00583">
    <property type="entry name" value="Acetyltransf_1"/>
    <property type="match status" value="1"/>
</dbReference>
<dbReference type="Proteomes" id="UP001501705">
    <property type="component" value="Unassembled WGS sequence"/>
</dbReference>
<accession>A0ABP4NVP3</accession>
<dbReference type="InterPro" id="IPR000182">
    <property type="entry name" value="GNAT_dom"/>
</dbReference>
<dbReference type="InterPro" id="IPR029068">
    <property type="entry name" value="Glyas_Bleomycin-R_OHBP_Dase"/>
</dbReference>
<dbReference type="RefSeq" id="WP_344233560.1">
    <property type="nucleotide sequence ID" value="NZ_BAAAPH010000006.1"/>
</dbReference>
<name>A0ABP4NVP3_9ACTN</name>
<proteinExistence type="predicted"/>
<dbReference type="EMBL" id="BAAAPH010000006">
    <property type="protein sequence ID" value="GAA1567036.1"/>
    <property type="molecule type" value="Genomic_DNA"/>
</dbReference>
<dbReference type="CDD" id="cd04301">
    <property type="entry name" value="NAT_SF"/>
    <property type="match status" value="1"/>
</dbReference>
<dbReference type="PROSITE" id="PS51186">
    <property type="entry name" value="GNAT"/>
    <property type="match status" value="1"/>
</dbReference>
<dbReference type="SUPFAM" id="SSF54593">
    <property type="entry name" value="Glyoxalase/Bleomycin resistance protein/Dihydroxybiphenyl dioxygenase"/>
    <property type="match status" value="1"/>
</dbReference>
<evidence type="ECO:0000313" key="2">
    <source>
        <dbReference type="EMBL" id="GAA1567036.1"/>
    </source>
</evidence>
<keyword evidence="3" id="KW-1185">Reference proteome</keyword>
<feature type="domain" description="N-acetyltransferase" evidence="1">
    <location>
        <begin position="124"/>
        <end position="269"/>
    </location>
</feature>
<dbReference type="Gene3D" id="3.40.630.30">
    <property type="match status" value="1"/>
</dbReference>
<dbReference type="SUPFAM" id="SSF55729">
    <property type="entry name" value="Acyl-CoA N-acyltransferases (Nat)"/>
    <property type="match status" value="1"/>
</dbReference>
<comment type="caution">
    <text evidence="2">The sequence shown here is derived from an EMBL/GenBank/DDBJ whole genome shotgun (WGS) entry which is preliminary data.</text>
</comment>
<gene>
    <name evidence="2" type="ORF">GCM10009804_24580</name>
</gene>
<evidence type="ECO:0000259" key="1">
    <source>
        <dbReference type="PROSITE" id="PS51186"/>
    </source>
</evidence>
<dbReference type="InterPro" id="IPR016181">
    <property type="entry name" value="Acyl_CoA_acyltransferase"/>
</dbReference>
<reference evidence="3" key="1">
    <citation type="journal article" date="2019" name="Int. J. Syst. Evol. Microbiol.">
        <title>The Global Catalogue of Microorganisms (GCM) 10K type strain sequencing project: providing services to taxonomists for standard genome sequencing and annotation.</title>
        <authorList>
            <consortium name="The Broad Institute Genomics Platform"/>
            <consortium name="The Broad Institute Genome Sequencing Center for Infectious Disease"/>
            <person name="Wu L."/>
            <person name="Ma J."/>
        </authorList>
    </citation>
    <scope>NUCLEOTIDE SEQUENCE [LARGE SCALE GENOMIC DNA]</scope>
    <source>
        <strain evidence="3">JCM 15572</strain>
    </source>
</reference>
<evidence type="ECO:0000313" key="3">
    <source>
        <dbReference type="Proteomes" id="UP001501705"/>
    </source>
</evidence>
<protein>
    <recommendedName>
        <fullName evidence="1">N-acetyltransferase domain-containing protein</fullName>
    </recommendedName>
</protein>
<sequence>MREDGRVHFESLGFRTDLFLLELSGSTFHDTGEYVVVRTPDNPGFWWGNFLLYRTPFAPDDTQLRLADFHRELPEAKHVAFGIDSVDGVVGAEDELTAAGFTVERNVVMTAERVIPPKRPNTESTYRFLTSDDDWEQLYHQTLATTDLTVDEEYKEFSRRKLAAKRALVEAGHGTWFGAFDGDRLQSSLGLMFDGAGVARFQNVQTSPEDRGRGLASTLVHHASTYGLTEGGAKTLVMVADPDYLAIRLYRAVGFTDSETQLQFILPPS</sequence>